<name>A0ABQ6W0M8_9EURO</name>
<sequence length="192" mass="21542">MDTISCILISSIFNSVWELRKFFRQKAYSLAPGVFLVRFQAQYALYTVNRSESPAKIFPRKTSSGSLASCIPNGVKFSEFVKALTSLRESIARRMFLEEGASRASRRVGSTSPSLQIFTRSTKSCKERRSISGVCCSASYTTLVEYLLPELNIAYQFFMSVLREHVKTDSVLNTPGSSPSLFRISPRDKGFN</sequence>
<reference evidence="1 2" key="1">
    <citation type="submission" date="2019-04" db="EMBL/GenBank/DDBJ databases">
        <authorList>
            <consortium name="DOE Joint Genome Institute"/>
            <person name="Mondo S."/>
            <person name="Kjaerbolling I."/>
            <person name="Vesth T."/>
            <person name="Frisvad J.C."/>
            <person name="Nybo J.L."/>
            <person name="Theobald S."/>
            <person name="Kildgaard S."/>
            <person name="Isbrandt T."/>
            <person name="Kuo A."/>
            <person name="Sato A."/>
            <person name="Lyhne E.K."/>
            <person name="Kogle M.E."/>
            <person name="Wiebenga A."/>
            <person name="Kun R.S."/>
            <person name="Lubbers R.J."/>
            <person name="Makela M.R."/>
            <person name="Barry K."/>
            <person name="Chovatia M."/>
            <person name="Clum A."/>
            <person name="Daum C."/>
            <person name="Haridas S."/>
            <person name="He G."/>
            <person name="LaButti K."/>
            <person name="Lipzen A."/>
            <person name="Riley R."/>
            <person name="Salamov A."/>
            <person name="Simmons B.A."/>
            <person name="Magnuson J.K."/>
            <person name="Henrissat B."/>
            <person name="Mortensen U.H."/>
            <person name="Larsen T.O."/>
            <person name="Devries R.P."/>
            <person name="Grigoriev I.V."/>
            <person name="Machida M."/>
            <person name="Baker S.E."/>
            <person name="Andersen M.R."/>
            <person name="Cantor M.N."/>
            <person name="Hua S.X."/>
        </authorList>
    </citation>
    <scope>NUCLEOTIDE SEQUENCE [LARGE SCALE GENOMIC DNA]</scope>
    <source>
        <strain evidence="1 2">CBS 117616</strain>
    </source>
</reference>
<protein>
    <submittedName>
        <fullName evidence="1">Uncharacterized protein</fullName>
    </submittedName>
</protein>
<proteinExistence type="predicted"/>
<evidence type="ECO:0000313" key="1">
    <source>
        <dbReference type="EMBL" id="KAE8410695.1"/>
    </source>
</evidence>
<keyword evidence="2" id="KW-1185">Reference proteome</keyword>
<organism evidence="1 2">
    <name type="scientific">Aspergillus pseudocaelatus</name>
    <dbReference type="NCBI Taxonomy" id="1825620"/>
    <lineage>
        <taxon>Eukaryota</taxon>
        <taxon>Fungi</taxon>
        <taxon>Dikarya</taxon>
        <taxon>Ascomycota</taxon>
        <taxon>Pezizomycotina</taxon>
        <taxon>Eurotiomycetes</taxon>
        <taxon>Eurotiomycetidae</taxon>
        <taxon>Eurotiales</taxon>
        <taxon>Aspergillaceae</taxon>
        <taxon>Aspergillus</taxon>
        <taxon>Aspergillus subgen. Circumdati</taxon>
    </lineage>
</organism>
<accession>A0ABQ6W0M8</accession>
<gene>
    <name evidence="1" type="ORF">BDV36DRAFT_289371</name>
</gene>
<dbReference type="Proteomes" id="UP000325395">
    <property type="component" value="Unassembled WGS sequence"/>
</dbReference>
<evidence type="ECO:0000313" key="2">
    <source>
        <dbReference type="Proteomes" id="UP000325395"/>
    </source>
</evidence>
<dbReference type="EMBL" id="ML735921">
    <property type="protein sequence ID" value="KAE8410695.1"/>
    <property type="molecule type" value="Genomic_DNA"/>
</dbReference>